<evidence type="ECO:0000313" key="1">
    <source>
        <dbReference type="EMBL" id="OGM70133.1"/>
    </source>
</evidence>
<name>A0A1F8C1D3_9BACT</name>
<protein>
    <submittedName>
        <fullName evidence="1">Uncharacterized protein</fullName>
    </submittedName>
</protein>
<dbReference type="AlphaFoldDB" id="A0A1F8C1D3"/>
<reference evidence="1 2" key="1">
    <citation type="journal article" date="2016" name="Nat. Commun.">
        <title>Thousands of microbial genomes shed light on interconnected biogeochemical processes in an aquifer system.</title>
        <authorList>
            <person name="Anantharaman K."/>
            <person name="Brown C.T."/>
            <person name="Hug L.A."/>
            <person name="Sharon I."/>
            <person name="Castelle C.J."/>
            <person name="Probst A.J."/>
            <person name="Thomas B.C."/>
            <person name="Singh A."/>
            <person name="Wilkins M.J."/>
            <person name="Karaoz U."/>
            <person name="Brodie E.L."/>
            <person name="Williams K.H."/>
            <person name="Hubbard S.S."/>
            <person name="Banfield J.F."/>
        </authorList>
    </citation>
    <scope>NUCLEOTIDE SEQUENCE [LARGE SCALE GENOMIC DNA]</scope>
</reference>
<gene>
    <name evidence="1" type="ORF">A2975_03595</name>
</gene>
<organism evidence="1 2">
    <name type="scientific">Candidatus Woesebacteria bacterium RIFCSPLOWO2_01_FULL_44_14</name>
    <dbReference type="NCBI Taxonomy" id="1802525"/>
    <lineage>
        <taxon>Bacteria</taxon>
        <taxon>Candidatus Woeseibacteriota</taxon>
    </lineage>
</organism>
<dbReference type="Proteomes" id="UP000178429">
    <property type="component" value="Unassembled WGS sequence"/>
</dbReference>
<accession>A0A1F8C1D3</accession>
<evidence type="ECO:0000313" key="2">
    <source>
        <dbReference type="Proteomes" id="UP000178429"/>
    </source>
</evidence>
<dbReference type="STRING" id="1802525.A2975_03595"/>
<proteinExistence type="predicted"/>
<dbReference type="EMBL" id="MGHL01000006">
    <property type="protein sequence ID" value="OGM70133.1"/>
    <property type="molecule type" value="Genomic_DNA"/>
</dbReference>
<comment type="caution">
    <text evidence="1">The sequence shown here is derived from an EMBL/GenBank/DDBJ whole genome shotgun (WGS) entry which is preliminary data.</text>
</comment>
<sequence>MSKNELDIQRGVHNLRALHSNEFARRAKSALGYFFDFLSDDTPAGCASTSIVALYGPDAVLPSEREELGNPTNSVIRLLEGIKDSLYFTTPTNSAEFLSLLEQENTRGALVISYNEQTKKGHMVAVIRGWTEKGSPRPHALEQASIVLDTNYPEIVYLANNDNLVDLFTSAYLVETPTQVIGRAVFVVVEKFDTNETTGEGSQDYYLLDPEQLAHTLTGVLELATQHEEHYEPEL</sequence>